<keyword evidence="3" id="KW-1185">Reference proteome</keyword>
<protein>
    <recommendedName>
        <fullName evidence="4">LisH domain-containing protein</fullName>
    </recommendedName>
</protein>
<dbReference type="GO" id="GO:0036064">
    <property type="term" value="C:ciliary basal body"/>
    <property type="evidence" value="ECO:0007669"/>
    <property type="project" value="TreeGrafter"/>
</dbReference>
<feature type="coiled-coil region" evidence="1">
    <location>
        <begin position="370"/>
        <end position="418"/>
    </location>
</feature>
<keyword evidence="1" id="KW-0175">Coiled coil</keyword>
<dbReference type="GO" id="GO:0005576">
    <property type="term" value="C:extracellular region"/>
    <property type="evidence" value="ECO:0007669"/>
    <property type="project" value="GOC"/>
</dbReference>
<gene>
    <name evidence="2" type="ORF">PPRIM_AZ9-3.1.T0930012</name>
</gene>
<dbReference type="OMA" id="HEMEMIR"/>
<feature type="coiled-coil region" evidence="1">
    <location>
        <begin position="176"/>
        <end position="331"/>
    </location>
</feature>
<dbReference type="PANTHER" id="PTHR39063">
    <property type="entry name" value="ORAL-FACIAL-DIGITAL SYNDROME 1 PROTEIN HOMOLOG"/>
    <property type="match status" value="1"/>
</dbReference>
<evidence type="ECO:0008006" key="4">
    <source>
        <dbReference type="Google" id="ProtNLM"/>
    </source>
</evidence>
<accession>A0A8S1NSW9</accession>
<dbReference type="GO" id="GO:0060287">
    <property type="term" value="P:epithelial cilium movement involved in determination of left/right asymmetry"/>
    <property type="evidence" value="ECO:0007669"/>
    <property type="project" value="TreeGrafter"/>
</dbReference>
<organism evidence="2 3">
    <name type="scientific">Paramecium primaurelia</name>
    <dbReference type="NCBI Taxonomy" id="5886"/>
    <lineage>
        <taxon>Eukaryota</taxon>
        <taxon>Sar</taxon>
        <taxon>Alveolata</taxon>
        <taxon>Ciliophora</taxon>
        <taxon>Intramacronucleata</taxon>
        <taxon>Oligohymenophorea</taxon>
        <taxon>Peniculida</taxon>
        <taxon>Parameciidae</taxon>
        <taxon>Paramecium</taxon>
    </lineage>
</organism>
<evidence type="ECO:0000313" key="3">
    <source>
        <dbReference type="Proteomes" id="UP000688137"/>
    </source>
</evidence>
<dbReference type="PANTHER" id="PTHR39063:SF1">
    <property type="entry name" value="OFD1 CENTRIOLE AND CENTRIOLAR SATELLITE PROTEIN"/>
    <property type="match status" value="1"/>
</dbReference>
<dbReference type="AlphaFoldDB" id="A0A8S1NSW9"/>
<evidence type="ECO:0000313" key="2">
    <source>
        <dbReference type="EMBL" id="CAD8093321.1"/>
    </source>
</evidence>
<dbReference type="InterPro" id="IPR006594">
    <property type="entry name" value="LisH"/>
</dbReference>
<evidence type="ECO:0000256" key="1">
    <source>
        <dbReference type="SAM" id="Coils"/>
    </source>
</evidence>
<sequence>MRQEESESLTESQVLLFMNEKMREEGMLDRIKLQVRKEIVEKLMQEPKQKKTKRLFDLKVADCFIINFLQTQNFLCTAEIFIQECGIDKVDILQTQELLQLHGLTIRDYEQHLFQLQQGTISALEIMRSVIKRKYHIEKTDHSCQTDEREETYEQKMRNLETGFLKKINYSRLHDMQTIEERMNNLRKDVEQKYQAKLEAEIVRLREHEMEMIRQEERIRYEKMLKQMKSGADEEYEEKLKELKKKEEDALIRINAKLKAIEQDKFEKQQEIQRQLHELEQEKIKYHRHKCLDSDVVKQELAEMEAIKLDLRKAIDEYKKSKESLDQQNIKQAEMLNEYWKEKIAKERQAKKEEGIDDETDWVKYQKDNCSRLQKQREYLLSENETLRQEINELNYKIQEIQKELDKCRNELMQAKDERDIEHNYSLRLEGQIRIITQINERNSKI</sequence>
<name>A0A8S1NSW9_PARPR</name>
<dbReference type="Proteomes" id="UP000688137">
    <property type="component" value="Unassembled WGS sequence"/>
</dbReference>
<dbReference type="EMBL" id="CAJJDM010000096">
    <property type="protein sequence ID" value="CAD8093321.1"/>
    <property type="molecule type" value="Genomic_DNA"/>
</dbReference>
<proteinExistence type="predicted"/>
<reference evidence="2" key="1">
    <citation type="submission" date="2021-01" db="EMBL/GenBank/DDBJ databases">
        <authorList>
            <consortium name="Genoscope - CEA"/>
            <person name="William W."/>
        </authorList>
    </citation>
    <scope>NUCLEOTIDE SEQUENCE</scope>
</reference>
<dbReference type="InterPro" id="IPR055289">
    <property type="entry name" value="OFD1"/>
</dbReference>
<dbReference type="PROSITE" id="PS50896">
    <property type="entry name" value="LISH"/>
    <property type="match status" value="1"/>
</dbReference>
<comment type="caution">
    <text evidence="2">The sequence shown here is derived from an EMBL/GenBank/DDBJ whole genome shotgun (WGS) entry which is preliminary data.</text>
</comment>